<evidence type="ECO:0000313" key="4">
    <source>
        <dbReference type="Proteomes" id="UP000606720"/>
    </source>
</evidence>
<dbReference type="EMBL" id="JACOPH010000011">
    <property type="protein sequence ID" value="MBC5714878.1"/>
    <property type="molecule type" value="Genomic_DNA"/>
</dbReference>
<organism evidence="3 4">
    <name type="scientific">Roseburia zhanii</name>
    <dbReference type="NCBI Taxonomy" id="2763064"/>
    <lineage>
        <taxon>Bacteria</taxon>
        <taxon>Bacillati</taxon>
        <taxon>Bacillota</taxon>
        <taxon>Clostridia</taxon>
        <taxon>Lachnospirales</taxon>
        <taxon>Lachnospiraceae</taxon>
        <taxon>Roseburia</taxon>
    </lineage>
</organism>
<proteinExistence type="predicted"/>
<evidence type="ECO:0000313" key="3">
    <source>
        <dbReference type="EMBL" id="MBC5714878.1"/>
    </source>
</evidence>
<reference evidence="3" key="1">
    <citation type="submission" date="2020-08" db="EMBL/GenBank/DDBJ databases">
        <title>Genome public.</title>
        <authorList>
            <person name="Liu C."/>
            <person name="Sun Q."/>
        </authorList>
    </citation>
    <scope>NUCLEOTIDE SEQUENCE</scope>
    <source>
        <strain evidence="3">BX1005</strain>
    </source>
</reference>
<dbReference type="InterPro" id="IPR023346">
    <property type="entry name" value="Lysozyme-like_dom_sf"/>
</dbReference>
<protein>
    <submittedName>
        <fullName evidence="3">Transglycosylase SLT domain-containing protein</fullName>
    </submittedName>
</protein>
<dbReference type="Pfam" id="PF01464">
    <property type="entry name" value="SLT"/>
    <property type="match status" value="1"/>
</dbReference>
<comment type="caution">
    <text evidence="3">The sequence shown here is derived from an EMBL/GenBank/DDBJ whole genome shotgun (WGS) entry which is preliminary data.</text>
</comment>
<dbReference type="AlphaFoldDB" id="A0A923RTN3"/>
<dbReference type="RefSeq" id="WP_178051863.1">
    <property type="nucleotide sequence ID" value="NZ_JACOPH010000011.1"/>
</dbReference>
<keyword evidence="1" id="KW-0732">Signal</keyword>
<dbReference type="SUPFAM" id="SSF53955">
    <property type="entry name" value="Lysozyme-like"/>
    <property type="match status" value="1"/>
</dbReference>
<keyword evidence="4" id="KW-1185">Reference proteome</keyword>
<dbReference type="PANTHER" id="PTHR37423">
    <property type="entry name" value="SOLUBLE LYTIC MUREIN TRANSGLYCOSYLASE-RELATED"/>
    <property type="match status" value="1"/>
</dbReference>
<name>A0A923RTN3_9FIRM</name>
<dbReference type="Gene3D" id="1.10.530.10">
    <property type="match status" value="1"/>
</dbReference>
<feature type="domain" description="Transglycosylase SLT" evidence="2">
    <location>
        <begin position="44"/>
        <end position="152"/>
    </location>
</feature>
<dbReference type="PANTHER" id="PTHR37423:SF2">
    <property type="entry name" value="MEMBRANE-BOUND LYTIC MUREIN TRANSGLYCOSYLASE C"/>
    <property type="match status" value="1"/>
</dbReference>
<gene>
    <name evidence="3" type="ORF">H8S17_11830</name>
</gene>
<evidence type="ECO:0000259" key="2">
    <source>
        <dbReference type="Pfam" id="PF01464"/>
    </source>
</evidence>
<dbReference type="InterPro" id="IPR008258">
    <property type="entry name" value="Transglycosylase_SLT_dom_1"/>
</dbReference>
<feature type="signal peptide" evidence="1">
    <location>
        <begin position="1"/>
        <end position="27"/>
    </location>
</feature>
<dbReference type="Proteomes" id="UP000606720">
    <property type="component" value="Unassembled WGS sequence"/>
</dbReference>
<feature type="chain" id="PRO_5038634899" evidence="1">
    <location>
        <begin position="28"/>
        <end position="166"/>
    </location>
</feature>
<sequence>MKYKNVRKKVFFVISMLIVCVMGQIQADAKSADTFIPQEYVAYCEEIGREYGICPELLEAIMESESSGNPQAGNGNCKGLMQVNTQYHKGRMAKLGVDDIYDAKGNIRLAADYLLELFQQYQDIGTVLMVYNGSKNALERGERADYTEYAEKIIRRSEQLERVHQK</sequence>
<accession>A0A923RTN3</accession>
<evidence type="ECO:0000256" key="1">
    <source>
        <dbReference type="SAM" id="SignalP"/>
    </source>
</evidence>